<dbReference type="Proteomes" id="UP000604046">
    <property type="component" value="Unassembled WGS sequence"/>
</dbReference>
<evidence type="ECO:0000313" key="1">
    <source>
        <dbReference type="EMBL" id="CAE7409997.1"/>
    </source>
</evidence>
<gene>
    <name evidence="1" type="ORF">SNAT2548_LOCUS22297</name>
</gene>
<name>A0A812QYN3_9DINO</name>
<protein>
    <submittedName>
        <fullName evidence="1">Uncharacterized protein</fullName>
    </submittedName>
</protein>
<dbReference type="AlphaFoldDB" id="A0A812QYN3"/>
<sequence>MRPSAGYPRILEGLLDAADVEYLKGFFDLQVKTEWEKNEALAASRNQPKPRRSLEYYTLLRHLHSEPRDHSLERVVSKLYAAIEKQLGSGFVIVHDFWSWRTPENVPAEFIHHDPDFWVAGRHDGFNLWILLDHADMSHSFDILVEEKNPKLYEIVGDKAGRLLPERDPKKSQSCPGLLFWDPLSRWPLLYERPWTRTLAMVLGVGFNKFWEKSQQGVLQLKRLLPTWAFRCFMFFAGWCFRLTPLPPGLELRMDRFKMKEGDALVLRQYELHTTDQDQLQSHQFRLAVGVKVLRQAPITQYCYTGPASRTRRSYPCLRWGLGELLPDFYRATKLDFKPYPSTFLTRALFAATAEVALGDAETR</sequence>
<keyword evidence="2" id="KW-1185">Reference proteome</keyword>
<reference evidence="1" key="1">
    <citation type="submission" date="2021-02" db="EMBL/GenBank/DDBJ databases">
        <authorList>
            <person name="Dougan E. K."/>
            <person name="Rhodes N."/>
            <person name="Thang M."/>
            <person name="Chan C."/>
        </authorList>
    </citation>
    <scope>NUCLEOTIDE SEQUENCE</scope>
</reference>
<dbReference type="OrthoDB" id="414101at2759"/>
<comment type="caution">
    <text evidence="1">The sequence shown here is derived from an EMBL/GenBank/DDBJ whole genome shotgun (WGS) entry which is preliminary data.</text>
</comment>
<proteinExistence type="predicted"/>
<dbReference type="EMBL" id="CAJNDS010002283">
    <property type="protein sequence ID" value="CAE7409997.1"/>
    <property type="molecule type" value="Genomic_DNA"/>
</dbReference>
<organism evidence="1 2">
    <name type="scientific">Symbiodinium natans</name>
    <dbReference type="NCBI Taxonomy" id="878477"/>
    <lineage>
        <taxon>Eukaryota</taxon>
        <taxon>Sar</taxon>
        <taxon>Alveolata</taxon>
        <taxon>Dinophyceae</taxon>
        <taxon>Suessiales</taxon>
        <taxon>Symbiodiniaceae</taxon>
        <taxon>Symbiodinium</taxon>
    </lineage>
</organism>
<evidence type="ECO:0000313" key="2">
    <source>
        <dbReference type="Proteomes" id="UP000604046"/>
    </source>
</evidence>
<accession>A0A812QYN3</accession>
<dbReference type="SUPFAM" id="SSF51197">
    <property type="entry name" value="Clavaminate synthase-like"/>
    <property type="match status" value="1"/>
</dbReference>